<evidence type="ECO:0000313" key="2">
    <source>
        <dbReference type="Proteomes" id="UP001239111"/>
    </source>
</evidence>
<gene>
    <name evidence="1" type="ORF">QAD02_009917</name>
</gene>
<dbReference type="Proteomes" id="UP001239111">
    <property type="component" value="Chromosome 4"/>
</dbReference>
<dbReference type="EMBL" id="CM056744">
    <property type="protein sequence ID" value="KAJ8668254.1"/>
    <property type="molecule type" value="Genomic_DNA"/>
</dbReference>
<organism evidence="1 2">
    <name type="scientific">Eretmocerus hayati</name>
    <dbReference type="NCBI Taxonomy" id="131215"/>
    <lineage>
        <taxon>Eukaryota</taxon>
        <taxon>Metazoa</taxon>
        <taxon>Ecdysozoa</taxon>
        <taxon>Arthropoda</taxon>
        <taxon>Hexapoda</taxon>
        <taxon>Insecta</taxon>
        <taxon>Pterygota</taxon>
        <taxon>Neoptera</taxon>
        <taxon>Endopterygota</taxon>
        <taxon>Hymenoptera</taxon>
        <taxon>Apocrita</taxon>
        <taxon>Proctotrupomorpha</taxon>
        <taxon>Chalcidoidea</taxon>
        <taxon>Aphelinidae</taxon>
        <taxon>Aphelininae</taxon>
        <taxon>Eretmocerus</taxon>
    </lineage>
</organism>
<protein>
    <submittedName>
        <fullName evidence="1">Uncharacterized protein</fullName>
    </submittedName>
</protein>
<evidence type="ECO:0000313" key="1">
    <source>
        <dbReference type="EMBL" id="KAJ8668254.1"/>
    </source>
</evidence>
<reference evidence="1" key="1">
    <citation type="submission" date="2023-04" db="EMBL/GenBank/DDBJ databases">
        <title>A chromosome-level genome assembly of the parasitoid wasp Eretmocerus hayati.</title>
        <authorList>
            <person name="Zhong Y."/>
            <person name="Liu S."/>
            <person name="Liu Y."/>
        </authorList>
    </citation>
    <scope>NUCLEOTIDE SEQUENCE</scope>
    <source>
        <strain evidence="1">ZJU_SS_LIU_2023</strain>
    </source>
</reference>
<sequence>MKIKYFLFSLYFLSYSMINVSNAEPIVGKNVKKVEVNEYPFIVSLHGYSRRPFVNKKHFCGGTLISQNHVLTASHCIVEDSFMKEVEVIAGSPNLKSNNLKRFKPIEWLKFKDWAHKKGAEYKKGFSDIAVLKLNVDDTGIKHVTLLPPQEVLSRDSDFILAGWGITNGGSIPTIMRKVSLKMLSKADCMSRVDYLQPNHKIDIKHDSALCFMATPYALGLCGDSGSPFLDKNLNLVGVHSGRCPYVQGFHHLQVNLGINVNYFREFIEYAIQHL</sequence>
<keyword evidence="2" id="KW-1185">Reference proteome</keyword>
<proteinExistence type="predicted"/>
<accession>A0ACC2ND26</accession>
<name>A0ACC2ND26_9HYME</name>
<comment type="caution">
    <text evidence="1">The sequence shown here is derived from an EMBL/GenBank/DDBJ whole genome shotgun (WGS) entry which is preliminary data.</text>
</comment>